<accession>A0A0R0CE74</accession>
<evidence type="ECO:0000313" key="4">
    <source>
        <dbReference type="Proteomes" id="UP000051863"/>
    </source>
</evidence>
<evidence type="ECO:0000259" key="2">
    <source>
        <dbReference type="Pfam" id="PF13454"/>
    </source>
</evidence>
<dbReference type="PATRIC" id="fig|405446.3.peg.3482"/>
<organism evidence="3 4">
    <name type="scientific">Stenotrophomonas terrae</name>
    <dbReference type="NCBI Taxonomy" id="405446"/>
    <lineage>
        <taxon>Bacteria</taxon>
        <taxon>Pseudomonadati</taxon>
        <taxon>Pseudomonadota</taxon>
        <taxon>Gammaproteobacteria</taxon>
        <taxon>Lysobacterales</taxon>
        <taxon>Lysobacteraceae</taxon>
        <taxon>Stenotrophomonas</taxon>
    </lineage>
</organism>
<dbReference type="SUPFAM" id="SSF51905">
    <property type="entry name" value="FAD/NAD(P)-binding domain"/>
    <property type="match status" value="1"/>
</dbReference>
<keyword evidence="4" id="KW-1185">Reference proteome</keyword>
<name>A0A0R0CE74_9GAMM</name>
<dbReference type="OrthoDB" id="101972at2"/>
<protein>
    <submittedName>
        <fullName evidence="3">Pyridine nucleotide-disulfide oxidoreductase</fullName>
    </submittedName>
</protein>
<sequence length="466" mass="50007">MSVIDTPALCDLAIIGGGAAGVLAAIGVLRGASGPLRLLVIEPNLPLARGVAYATTREEHVLNVPAAKMSGFPEQAEDFLDYLCDVQAFPAVPREQLASQFVPRRHYADYLRLRLQQALDASPAQLEILAVRVQALQPNDDGVLLTLDSGGSVLAARVILAVGNALRPLPARGAGSLPDSLRVEAWDYPALGGIAGSADVAIIGSGLSMTDAVATLQANGHRGRIHVLSRHALLPLPHAKGAAADYDPEPLLAMNLRQRLHALRAHAAEAAVRDIPWQSVMERIRPLGQRLWQTLSPDDQRRFLRHVVRYWDVHRHRIAAPVHAQLLELQQSGRLQLHRGRLETAVAEGACVCLGAQDRQRRPLQLEVQCVVNATGVEMRAQAMRNPLLQQLLGSGVGRPGPHGIGLDTAADGSLIDAEGRVESRIQVLGSLRIGSLWESLAIPELRGQAAAAAKQVLLPPPLREA</sequence>
<keyword evidence="1" id="KW-1133">Transmembrane helix</keyword>
<dbReference type="Pfam" id="PF13454">
    <property type="entry name" value="NAD_binding_9"/>
    <property type="match status" value="1"/>
</dbReference>
<dbReference type="Gene3D" id="3.50.50.60">
    <property type="entry name" value="FAD/NAD(P)-binding domain"/>
    <property type="match status" value="1"/>
</dbReference>
<dbReference type="InterPro" id="IPR036188">
    <property type="entry name" value="FAD/NAD-bd_sf"/>
</dbReference>
<feature type="transmembrane region" description="Helical" evidence="1">
    <location>
        <begin position="12"/>
        <end position="29"/>
    </location>
</feature>
<dbReference type="EMBL" id="LDJJ01000070">
    <property type="protein sequence ID" value="KRG63651.1"/>
    <property type="molecule type" value="Genomic_DNA"/>
</dbReference>
<keyword evidence="1" id="KW-0812">Transmembrane</keyword>
<dbReference type="InterPro" id="IPR052189">
    <property type="entry name" value="L-asp_N-monooxygenase_NS-form"/>
</dbReference>
<proteinExistence type="predicted"/>
<dbReference type="Proteomes" id="UP000051863">
    <property type="component" value="Unassembled WGS sequence"/>
</dbReference>
<comment type="caution">
    <text evidence="3">The sequence shown here is derived from an EMBL/GenBank/DDBJ whole genome shotgun (WGS) entry which is preliminary data.</text>
</comment>
<dbReference type="InterPro" id="IPR038732">
    <property type="entry name" value="HpyO/CreE_NAD-binding"/>
</dbReference>
<gene>
    <name evidence="3" type="ORF">ABB27_17395</name>
</gene>
<keyword evidence="1" id="KW-0472">Membrane</keyword>
<dbReference type="RefSeq" id="WP_057630273.1">
    <property type="nucleotide sequence ID" value="NZ_LDJJ01000070.1"/>
</dbReference>
<dbReference type="PANTHER" id="PTHR40254">
    <property type="entry name" value="BLR0577 PROTEIN"/>
    <property type="match status" value="1"/>
</dbReference>
<reference evidence="3 4" key="1">
    <citation type="submission" date="2015-05" db="EMBL/GenBank/DDBJ databases">
        <title>Genome sequencing and analysis of members of genus Stenotrophomonas.</title>
        <authorList>
            <person name="Patil P.P."/>
            <person name="Midha S."/>
            <person name="Patil P.B."/>
        </authorList>
    </citation>
    <scope>NUCLEOTIDE SEQUENCE [LARGE SCALE GENOMIC DNA]</scope>
    <source>
        <strain evidence="3 4">DSM 18941</strain>
    </source>
</reference>
<evidence type="ECO:0000256" key="1">
    <source>
        <dbReference type="SAM" id="Phobius"/>
    </source>
</evidence>
<dbReference type="AlphaFoldDB" id="A0A0R0CE74"/>
<evidence type="ECO:0000313" key="3">
    <source>
        <dbReference type="EMBL" id="KRG63651.1"/>
    </source>
</evidence>
<dbReference type="PRINTS" id="PR00368">
    <property type="entry name" value="FADPNR"/>
</dbReference>
<feature type="domain" description="FAD-dependent urate hydroxylase HpyO/Asp monooxygenase CreE-like FAD/NAD(P)-binding" evidence="2">
    <location>
        <begin position="13"/>
        <end position="164"/>
    </location>
</feature>
<dbReference type="PANTHER" id="PTHR40254:SF1">
    <property type="entry name" value="BLR0577 PROTEIN"/>
    <property type="match status" value="1"/>
</dbReference>